<evidence type="ECO:0000256" key="6">
    <source>
        <dbReference type="SAM" id="Coils"/>
    </source>
</evidence>
<organism evidence="10">
    <name type="scientific">Arthroderma gypseum (strain ATCC MYA-4604 / CBS 118893)</name>
    <name type="common">Microsporum gypseum</name>
    <dbReference type="NCBI Taxonomy" id="535722"/>
    <lineage>
        <taxon>Eukaryota</taxon>
        <taxon>Fungi</taxon>
        <taxon>Dikarya</taxon>
        <taxon>Ascomycota</taxon>
        <taxon>Pezizomycotina</taxon>
        <taxon>Eurotiomycetes</taxon>
        <taxon>Eurotiomycetidae</taxon>
        <taxon>Onygenales</taxon>
        <taxon>Arthrodermataceae</taxon>
        <taxon>Nannizzia</taxon>
    </lineage>
</organism>
<dbReference type="GeneID" id="10030015"/>
<accession>E4UQK3</accession>
<dbReference type="VEuPathDB" id="FungiDB:MGYG_02246"/>
<dbReference type="InterPro" id="IPR029058">
    <property type="entry name" value="AB_hydrolase_fold"/>
</dbReference>
<dbReference type="PANTHER" id="PTHR17920">
    <property type="entry name" value="TRANSMEMBRANE AND COILED-COIL DOMAIN-CONTAINING PROTEIN 4 TMCO4"/>
    <property type="match status" value="1"/>
</dbReference>
<dbReference type="EMBL" id="DS989823">
    <property type="protein sequence ID" value="EFQ99232.1"/>
    <property type="molecule type" value="Genomic_DNA"/>
</dbReference>
<name>E4UQK3_ARTGP</name>
<feature type="region of interest" description="Disordered" evidence="7">
    <location>
        <begin position="1"/>
        <end position="25"/>
    </location>
</feature>
<feature type="region of interest" description="Disordered" evidence="7">
    <location>
        <begin position="688"/>
        <end position="708"/>
    </location>
</feature>
<comment type="subcellular location">
    <subcellularLocation>
        <location evidence="1">Membrane</location>
        <topology evidence="1">Multi-pass membrane protein</topology>
    </subcellularLocation>
</comment>
<feature type="transmembrane region" description="Helical" evidence="8">
    <location>
        <begin position="291"/>
        <end position="311"/>
    </location>
</feature>
<feature type="transmembrane region" description="Helical" evidence="8">
    <location>
        <begin position="422"/>
        <end position="443"/>
    </location>
</feature>
<dbReference type="GO" id="GO:0016020">
    <property type="term" value="C:membrane"/>
    <property type="evidence" value="ECO:0007669"/>
    <property type="project" value="UniProtKB-SubCell"/>
</dbReference>
<feature type="compositionally biased region" description="Basic and acidic residues" evidence="7">
    <location>
        <begin position="647"/>
        <end position="658"/>
    </location>
</feature>
<dbReference type="OrthoDB" id="277931at2759"/>
<evidence type="ECO:0000313" key="10">
    <source>
        <dbReference type="Proteomes" id="UP000002669"/>
    </source>
</evidence>
<gene>
    <name evidence="9" type="ORF">MGYG_02246</name>
</gene>
<dbReference type="Proteomes" id="UP000002669">
    <property type="component" value="Unassembled WGS sequence"/>
</dbReference>
<feature type="compositionally biased region" description="Low complexity" evidence="7">
    <location>
        <begin position="634"/>
        <end position="644"/>
    </location>
</feature>
<evidence type="ECO:0000313" key="9">
    <source>
        <dbReference type="EMBL" id="EFQ99232.1"/>
    </source>
</evidence>
<dbReference type="SUPFAM" id="SSF53474">
    <property type="entry name" value="alpha/beta-Hydrolases"/>
    <property type="match status" value="1"/>
</dbReference>
<keyword evidence="3 8" id="KW-0812">Transmembrane</keyword>
<evidence type="ECO:0000256" key="5">
    <source>
        <dbReference type="ARBA" id="ARBA00023136"/>
    </source>
</evidence>
<evidence type="ECO:0000256" key="4">
    <source>
        <dbReference type="ARBA" id="ARBA00022989"/>
    </source>
</evidence>
<evidence type="ECO:0000256" key="7">
    <source>
        <dbReference type="SAM" id="MobiDB-lite"/>
    </source>
</evidence>
<keyword evidence="6" id="KW-0175">Coiled coil</keyword>
<evidence type="ECO:0000256" key="1">
    <source>
        <dbReference type="ARBA" id="ARBA00004141"/>
    </source>
</evidence>
<feature type="region of interest" description="Disordered" evidence="7">
    <location>
        <begin position="634"/>
        <end position="658"/>
    </location>
</feature>
<evidence type="ECO:0000256" key="2">
    <source>
        <dbReference type="ARBA" id="ARBA00009824"/>
    </source>
</evidence>
<feature type="compositionally biased region" description="Basic and acidic residues" evidence="7">
    <location>
        <begin position="69"/>
        <end position="81"/>
    </location>
</feature>
<feature type="transmembrane region" description="Helical" evidence="8">
    <location>
        <begin position="248"/>
        <end position="271"/>
    </location>
</feature>
<feature type="coiled-coil region" evidence="6">
    <location>
        <begin position="598"/>
        <end position="630"/>
    </location>
</feature>
<proteinExistence type="inferred from homology"/>
<dbReference type="eggNOG" id="KOG2385">
    <property type="taxonomic scope" value="Eukaryota"/>
</dbReference>
<keyword evidence="5 8" id="KW-0472">Membrane</keyword>
<dbReference type="InParanoid" id="E4UQK3"/>
<dbReference type="RefSeq" id="XP_003174715.1">
    <property type="nucleotide sequence ID" value="XM_003174667.1"/>
</dbReference>
<protein>
    <submittedName>
        <fullName evidence="9">Transmembrane and coiled-coil domain-containing protein 4</fullName>
    </submittedName>
</protein>
<dbReference type="InterPro" id="IPR007941">
    <property type="entry name" value="DUF726"/>
</dbReference>
<comment type="similarity">
    <text evidence="2">Belongs to the TMCO4 family.</text>
</comment>
<keyword evidence="4 8" id="KW-1133">Transmembrane helix</keyword>
<dbReference type="HOGENOM" id="CLU_007407_0_0_1"/>
<dbReference type="Pfam" id="PF05277">
    <property type="entry name" value="DUF726"/>
    <property type="match status" value="1"/>
</dbReference>
<dbReference type="PANTHER" id="PTHR17920:SF22">
    <property type="entry name" value="DUF726 DOMAIN PROTEIN (AFU_ORTHOLOGUE AFUA_2G12860)"/>
    <property type="match status" value="1"/>
</dbReference>
<keyword evidence="10" id="KW-1185">Reference proteome</keyword>
<dbReference type="OMA" id="TSHWRLM"/>
<feature type="region of interest" description="Disordered" evidence="7">
    <location>
        <begin position="62"/>
        <end position="95"/>
    </location>
</feature>
<evidence type="ECO:0000256" key="8">
    <source>
        <dbReference type="SAM" id="Phobius"/>
    </source>
</evidence>
<dbReference type="AlphaFoldDB" id="E4UQK3"/>
<sequence>MASYSAGQAARQQPGDGSQGRSQDIREALSDSQCCDLLDLILNTTDCMEDLLCPRCEPEMKGSVSRANTLEDGKEDVDLLGDRPSQPQRPTRPVRSATTVAAIKAEAEASRHFSLWRDAVLSRFREALQDQKGRAPLKPRQAQQSLIDLDEDELGQQDCALQELPHETRNLIVNSLLLILLSLEHYNAHSRVLLVRVALQLGLQVADVSEHEMKVAHVLLDSVKEMNHAEEDLKRRAEQSRASRRWKVGLASVAGAALIGVTGGLAAPLVAAGVGTILGGLGLGATVAAGYLGAVAGSSIIIGGLFGAYGAKMSGRMMDRYAREVEDFAFLPLGSTPKPASEPTEAKPPSSDNRLRVTIGVSGWLTEGKDVLEPWRVLGPDSDVFALRWELQALLRLGSSLTTFVRNTAWTFAGRTVLSKTALAPVVGAVMLPVTISKISYLIDNPFNVAKVRADKAGQILADALINKAQGERSVTLVGYSLGARVIFSCLITLAKRRAFGLVESAILIGSPTPSTTSHWRLMRSVVSGRLVNVYTGNDGILQFIYRANSMQLDIAGLEAIPDIRGVENYDVTDIVSGHLQYQFSIGKILQRIGFDHLDEHEIRKQEHKLEVNEEEMKHLEEERMATARAARASSTATKKAAAKVQEAPKDQPKTKLGTEVRAASAGAIPSTVVTATDAVVTAGTAVDGADSAHSDHNEDTDDEAPTGIMMVDNDEIELDGLSDTDECPYPDIEPEQLERDIEEMTRQRLMNARMDGIQLEDSR</sequence>
<dbReference type="Gene3D" id="3.40.50.1820">
    <property type="entry name" value="alpha/beta hydrolase"/>
    <property type="match status" value="1"/>
</dbReference>
<reference evidence="10" key="1">
    <citation type="journal article" date="2012" name="MBio">
        <title>Comparative genome analysis of Trichophyton rubrum and related dermatophytes reveals candidate genes involved in infection.</title>
        <authorList>
            <person name="Martinez D.A."/>
            <person name="Oliver B.G."/>
            <person name="Graeser Y."/>
            <person name="Goldberg J.M."/>
            <person name="Li W."/>
            <person name="Martinez-Rossi N.M."/>
            <person name="Monod M."/>
            <person name="Shelest E."/>
            <person name="Barton R.C."/>
            <person name="Birch E."/>
            <person name="Brakhage A.A."/>
            <person name="Chen Z."/>
            <person name="Gurr S.J."/>
            <person name="Heiman D."/>
            <person name="Heitman J."/>
            <person name="Kosti I."/>
            <person name="Rossi A."/>
            <person name="Saif S."/>
            <person name="Samalova M."/>
            <person name="Saunders C.W."/>
            <person name="Shea T."/>
            <person name="Summerbell R.C."/>
            <person name="Xu J."/>
            <person name="Young S."/>
            <person name="Zeng Q."/>
            <person name="Birren B.W."/>
            <person name="Cuomo C.A."/>
            <person name="White T.C."/>
        </authorList>
    </citation>
    <scope>NUCLEOTIDE SEQUENCE [LARGE SCALE GENOMIC DNA]</scope>
    <source>
        <strain evidence="10">ATCC MYA-4604 / CBS 118893</strain>
    </source>
</reference>
<evidence type="ECO:0000256" key="3">
    <source>
        <dbReference type="ARBA" id="ARBA00022692"/>
    </source>
</evidence>